<evidence type="ECO:0000256" key="7">
    <source>
        <dbReference type="ARBA" id="ARBA00023015"/>
    </source>
</evidence>
<evidence type="ECO:0000256" key="2">
    <source>
        <dbReference type="ARBA" id="ARBA00012483"/>
    </source>
</evidence>
<keyword evidence="6" id="KW-0862">Zinc</keyword>
<keyword evidence="12" id="KW-1185">Reference proteome</keyword>
<dbReference type="SMART" id="SM00184">
    <property type="entry name" value="RING"/>
    <property type="match status" value="1"/>
</dbReference>
<dbReference type="SUPFAM" id="SSF57850">
    <property type="entry name" value="RING/U-box"/>
    <property type="match status" value="1"/>
</dbReference>
<evidence type="ECO:0000256" key="8">
    <source>
        <dbReference type="ARBA" id="ARBA00023163"/>
    </source>
</evidence>
<dbReference type="InterPro" id="IPR017907">
    <property type="entry name" value="Znf_RING_CS"/>
</dbReference>
<keyword evidence="8" id="KW-0804">Transcription</keyword>
<reference evidence="13" key="1">
    <citation type="submission" date="2025-08" db="UniProtKB">
        <authorList>
            <consortium name="RefSeq"/>
        </authorList>
    </citation>
    <scope>IDENTIFICATION</scope>
    <source>
        <tissue evidence="13">Leaves</tissue>
    </source>
</reference>
<feature type="compositionally biased region" description="Polar residues" evidence="10">
    <location>
        <begin position="1"/>
        <end position="12"/>
    </location>
</feature>
<feature type="domain" description="RING-type" evidence="11">
    <location>
        <begin position="48"/>
        <end position="89"/>
    </location>
</feature>
<evidence type="ECO:0000256" key="10">
    <source>
        <dbReference type="SAM" id="MobiDB-lite"/>
    </source>
</evidence>
<comment type="catalytic activity">
    <reaction evidence="1">
        <text>S-ubiquitinyl-[E2 ubiquitin-conjugating enzyme]-L-cysteine + [acceptor protein]-L-lysine = [E2 ubiquitin-conjugating enzyme]-L-cysteine + N(6)-ubiquitinyl-[acceptor protein]-L-lysine.</text>
        <dbReference type="EC" id="2.3.2.27"/>
    </reaction>
</comment>
<gene>
    <name evidence="13" type="primary">LOC140037498</name>
</gene>
<evidence type="ECO:0000313" key="13">
    <source>
        <dbReference type="RefSeq" id="XP_071937816.1"/>
    </source>
</evidence>
<dbReference type="Gene3D" id="3.30.40.10">
    <property type="entry name" value="Zinc/RING finger domain, C3HC4 (zinc finger)"/>
    <property type="match status" value="1"/>
</dbReference>
<keyword evidence="3" id="KW-0808">Transferase</keyword>
<sequence length="311" mass="36256">MNSISLPLSSSHVPMDSPSPSRIGKSYKHQPRTLTPRSLEKSIAGKSCSICLSAMEHRRAAVVIPCTHSYCVGCIRKWSNFKRKCPLCNADFDSWYCNFSPSSQAFQKEKLSAPTDEKGFILQEIYARRRHRLLERQRLIRRSREEFNALSLRTRPLPRLRSFGQRQDEHPDVISERVLRWRASIYRQQLQAVPFSSNNCLTAQLMGSYDAKRVLLQRIEPWIRRELHAILEDPDPSVIVHVVTSLFISTYQQEQHCSLGQLGVHNDFLAPLRPFLHERTEMFWHELRCFAESSFCMDAYDCIVKYKRLVE</sequence>
<dbReference type="InterPro" id="IPR001841">
    <property type="entry name" value="Znf_RING"/>
</dbReference>
<dbReference type="RefSeq" id="XP_071937816.1">
    <property type="nucleotide sequence ID" value="XM_072081715.1"/>
</dbReference>
<accession>A0ABM4X1A4</accession>
<evidence type="ECO:0000256" key="4">
    <source>
        <dbReference type="ARBA" id="ARBA00022723"/>
    </source>
</evidence>
<dbReference type="EC" id="2.3.2.27" evidence="2"/>
<organism evidence="12 13">
    <name type="scientific">Coffea arabica</name>
    <name type="common">Arabian coffee</name>
    <dbReference type="NCBI Taxonomy" id="13443"/>
    <lineage>
        <taxon>Eukaryota</taxon>
        <taxon>Viridiplantae</taxon>
        <taxon>Streptophyta</taxon>
        <taxon>Embryophyta</taxon>
        <taxon>Tracheophyta</taxon>
        <taxon>Spermatophyta</taxon>
        <taxon>Magnoliopsida</taxon>
        <taxon>eudicotyledons</taxon>
        <taxon>Gunneridae</taxon>
        <taxon>Pentapetalae</taxon>
        <taxon>asterids</taxon>
        <taxon>lamiids</taxon>
        <taxon>Gentianales</taxon>
        <taxon>Rubiaceae</taxon>
        <taxon>Ixoroideae</taxon>
        <taxon>Gardenieae complex</taxon>
        <taxon>Bertiereae - Coffeeae clade</taxon>
        <taxon>Coffeeae</taxon>
        <taxon>Coffea</taxon>
    </lineage>
</organism>
<dbReference type="PROSITE" id="PS00518">
    <property type="entry name" value="ZF_RING_1"/>
    <property type="match status" value="1"/>
</dbReference>
<evidence type="ECO:0000313" key="12">
    <source>
        <dbReference type="Proteomes" id="UP001652660"/>
    </source>
</evidence>
<proteinExistence type="predicted"/>
<dbReference type="GeneID" id="140037498"/>
<name>A0ABM4X1A4_COFAR</name>
<dbReference type="PANTHER" id="PTHR46077">
    <property type="entry name" value="E3 UBIQUITIN-PROTEIN LIGASE TOPORS"/>
    <property type="match status" value="1"/>
</dbReference>
<dbReference type="PROSITE" id="PS50089">
    <property type="entry name" value="ZF_RING_2"/>
    <property type="match status" value="1"/>
</dbReference>
<evidence type="ECO:0000256" key="3">
    <source>
        <dbReference type="ARBA" id="ARBA00022679"/>
    </source>
</evidence>
<keyword evidence="7" id="KW-0805">Transcription regulation</keyword>
<dbReference type="InterPro" id="IPR013083">
    <property type="entry name" value="Znf_RING/FYVE/PHD"/>
</dbReference>
<dbReference type="Proteomes" id="UP001652660">
    <property type="component" value="Chromosome 3c"/>
</dbReference>
<feature type="region of interest" description="Disordered" evidence="10">
    <location>
        <begin position="1"/>
        <end position="35"/>
    </location>
</feature>
<evidence type="ECO:0000256" key="5">
    <source>
        <dbReference type="ARBA" id="ARBA00022771"/>
    </source>
</evidence>
<dbReference type="PANTHER" id="PTHR46077:SF1">
    <property type="entry name" value="TOP1 BINDING ARGININE_SERINE RICH PROTEIN, E3 UBIQUITIN LIGASE"/>
    <property type="match status" value="1"/>
</dbReference>
<evidence type="ECO:0000256" key="6">
    <source>
        <dbReference type="ARBA" id="ARBA00022833"/>
    </source>
</evidence>
<evidence type="ECO:0000256" key="9">
    <source>
        <dbReference type="PROSITE-ProRule" id="PRU00175"/>
    </source>
</evidence>
<protein>
    <recommendedName>
        <fullName evidence="2">RING-type E3 ubiquitin transferase</fullName>
        <ecNumber evidence="2">2.3.2.27</ecNumber>
    </recommendedName>
</protein>
<evidence type="ECO:0000259" key="11">
    <source>
        <dbReference type="PROSITE" id="PS50089"/>
    </source>
</evidence>
<keyword evidence="4" id="KW-0479">Metal-binding</keyword>
<evidence type="ECO:0000256" key="1">
    <source>
        <dbReference type="ARBA" id="ARBA00000900"/>
    </source>
</evidence>
<keyword evidence="5 9" id="KW-0863">Zinc-finger</keyword>
<dbReference type="Pfam" id="PF13639">
    <property type="entry name" value="zf-RING_2"/>
    <property type="match status" value="1"/>
</dbReference>